<dbReference type="CDD" id="cd07185">
    <property type="entry name" value="OmpA_C-like"/>
    <property type="match status" value="1"/>
</dbReference>
<dbReference type="InterPro" id="IPR006664">
    <property type="entry name" value="OMP_bac"/>
</dbReference>
<accession>A0ABT9FZ61</accession>
<evidence type="ECO:0000313" key="10">
    <source>
        <dbReference type="EMBL" id="MDP4299498.1"/>
    </source>
</evidence>
<evidence type="ECO:0000256" key="1">
    <source>
        <dbReference type="ARBA" id="ARBA00022729"/>
    </source>
</evidence>
<evidence type="ECO:0000256" key="5">
    <source>
        <dbReference type="ARBA" id="ARBA00023288"/>
    </source>
</evidence>
<evidence type="ECO:0000256" key="7">
    <source>
        <dbReference type="SAM" id="MobiDB-lite"/>
    </source>
</evidence>
<dbReference type="HAMAP" id="MF_02204">
    <property type="entry name" value="Pal"/>
    <property type="match status" value="1"/>
</dbReference>
<dbReference type="PROSITE" id="PS51257">
    <property type="entry name" value="PROKAR_LIPOPROTEIN"/>
    <property type="match status" value="1"/>
</dbReference>
<comment type="caution">
    <text evidence="10">The sequence shown here is derived from an EMBL/GenBank/DDBJ whole genome shotgun (WGS) entry which is preliminary data.</text>
</comment>
<comment type="similarity">
    <text evidence="6">Belongs to the Pal lipoprotein family.</text>
</comment>
<evidence type="ECO:0000313" key="11">
    <source>
        <dbReference type="Proteomes" id="UP001235760"/>
    </source>
</evidence>
<dbReference type="EMBL" id="JAUZEE010000001">
    <property type="protein sequence ID" value="MDP4299498.1"/>
    <property type="molecule type" value="Genomic_DNA"/>
</dbReference>
<organism evidence="10 11">
    <name type="scientific">Leptothrix discophora</name>
    <dbReference type="NCBI Taxonomy" id="89"/>
    <lineage>
        <taxon>Bacteria</taxon>
        <taxon>Pseudomonadati</taxon>
        <taxon>Pseudomonadota</taxon>
        <taxon>Betaproteobacteria</taxon>
        <taxon>Burkholderiales</taxon>
        <taxon>Sphaerotilaceae</taxon>
        <taxon>Leptothrix</taxon>
    </lineage>
</organism>
<dbReference type="PROSITE" id="PS51123">
    <property type="entry name" value="OMPA_2"/>
    <property type="match status" value="1"/>
</dbReference>
<keyword evidence="6" id="KW-0132">Cell division</keyword>
<proteinExistence type="inferred from homology"/>
<protein>
    <recommendedName>
        <fullName evidence="6">Peptidoglycan-associated lipoprotein</fullName>
        <shortName evidence="6">PAL</shortName>
    </recommendedName>
</protein>
<keyword evidence="2 6" id="KW-0472">Membrane</keyword>
<dbReference type="RefSeq" id="WP_305748266.1">
    <property type="nucleotide sequence ID" value="NZ_JAUZEE010000001.1"/>
</dbReference>
<dbReference type="PANTHER" id="PTHR30329:SF21">
    <property type="entry name" value="LIPOPROTEIN YIAD-RELATED"/>
    <property type="match status" value="1"/>
</dbReference>
<evidence type="ECO:0000256" key="6">
    <source>
        <dbReference type="HAMAP-Rule" id="MF_02204"/>
    </source>
</evidence>
<sequence length="203" mass="20887">MSFHGYRTLRMAAAAGVVVLLAACASSTRLDPPAPVEDRNRAGGSALAGGGSGGAAGVGSVNGGGTGSTTLPAGDNRIPSIDLGSASNGAGGNAGLPRIVFFDFDSYVVKDDFRNVIEANARYLGADRKRKLLVEGHTDERGGREYNLALGQKRADAVVRALGLLGAGDAQTEAVSYGKERPAASGNDEATWAKNRRVELKDR</sequence>
<evidence type="ECO:0000256" key="2">
    <source>
        <dbReference type="ARBA" id="ARBA00023136"/>
    </source>
</evidence>
<feature type="region of interest" description="Disordered" evidence="7">
    <location>
        <begin position="31"/>
        <end position="52"/>
    </location>
</feature>
<dbReference type="Pfam" id="PF00691">
    <property type="entry name" value="OmpA"/>
    <property type="match status" value="1"/>
</dbReference>
<feature type="signal peptide" evidence="8">
    <location>
        <begin position="1"/>
        <end position="22"/>
    </location>
</feature>
<dbReference type="InterPro" id="IPR050330">
    <property type="entry name" value="Bact_OuterMem_StrucFunc"/>
</dbReference>
<keyword evidence="1 6" id="KW-0732">Signal</keyword>
<dbReference type="InterPro" id="IPR039001">
    <property type="entry name" value="Pal"/>
</dbReference>
<keyword evidence="11" id="KW-1185">Reference proteome</keyword>
<dbReference type="InterPro" id="IPR006665">
    <property type="entry name" value="OmpA-like"/>
</dbReference>
<comment type="subcellular location">
    <subcellularLocation>
        <location evidence="6">Cell outer membrane</location>
        <topology evidence="6">Lipid-anchor</topology>
    </subcellularLocation>
</comment>
<dbReference type="Proteomes" id="UP001235760">
    <property type="component" value="Unassembled WGS sequence"/>
</dbReference>
<keyword evidence="6" id="KW-0131">Cell cycle</keyword>
<dbReference type="PANTHER" id="PTHR30329">
    <property type="entry name" value="STATOR ELEMENT OF FLAGELLAR MOTOR COMPLEX"/>
    <property type="match status" value="1"/>
</dbReference>
<gene>
    <name evidence="6" type="primary">pal</name>
    <name evidence="10" type="ORF">Q8X39_02520</name>
</gene>
<evidence type="ECO:0000256" key="4">
    <source>
        <dbReference type="ARBA" id="ARBA00023237"/>
    </source>
</evidence>
<comment type="subunit">
    <text evidence="6">The Tol-Pal system is composed of five core proteins: the inner membrane proteins TolA, TolQ and TolR, the periplasmic protein TolB and the outer membrane protein Pal. They form a network linking the inner and outer membranes and the peptidoglycan layer.</text>
</comment>
<dbReference type="SUPFAM" id="SSF103088">
    <property type="entry name" value="OmpA-like"/>
    <property type="match status" value="1"/>
</dbReference>
<name>A0ABT9FZ61_LEPDI</name>
<dbReference type="PRINTS" id="PR01021">
    <property type="entry name" value="OMPADOMAIN"/>
</dbReference>
<keyword evidence="5 6" id="KW-0449">Lipoprotein</keyword>
<keyword evidence="4 6" id="KW-0998">Cell outer membrane</keyword>
<reference evidence="10 11" key="1">
    <citation type="submission" date="2023-08" db="EMBL/GenBank/DDBJ databases">
        <authorList>
            <person name="Roldan D.M."/>
            <person name="Menes R.J."/>
        </authorList>
    </citation>
    <scope>NUCLEOTIDE SEQUENCE [LARGE SCALE GENOMIC DNA]</scope>
    <source>
        <strain evidence="10 11">CCM 2812</strain>
    </source>
</reference>
<dbReference type="InterPro" id="IPR036737">
    <property type="entry name" value="OmpA-like_sf"/>
</dbReference>
<evidence type="ECO:0000256" key="3">
    <source>
        <dbReference type="ARBA" id="ARBA00023139"/>
    </source>
</evidence>
<feature type="domain" description="OmpA-like" evidence="9">
    <location>
        <begin position="89"/>
        <end position="203"/>
    </location>
</feature>
<keyword evidence="3 6" id="KW-0564">Palmitate</keyword>
<evidence type="ECO:0000256" key="8">
    <source>
        <dbReference type="SAM" id="SignalP"/>
    </source>
</evidence>
<evidence type="ECO:0000259" key="9">
    <source>
        <dbReference type="PROSITE" id="PS51123"/>
    </source>
</evidence>
<comment type="function">
    <text evidence="6">Part of the Tol-Pal system, which plays a role in outer membrane invagination during cell division and is important for maintaining outer membrane integrity.</text>
</comment>
<feature type="region of interest" description="Disordered" evidence="7">
    <location>
        <begin position="176"/>
        <end position="203"/>
    </location>
</feature>
<feature type="chain" id="PRO_5045370230" description="Peptidoglycan-associated lipoprotein" evidence="8">
    <location>
        <begin position="23"/>
        <end position="203"/>
    </location>
</feature>
<dbReference type="Gene3D" id="3.30.1330.60">
    <property type="entry name" value="OmpA-like domain"/>
    <property type="match status" value="1"/>
</dbReference>